<dbReference type="GO" id="GO:0005634">
    <property type="term" value="C:nucleus"/>
    <property type="evidence" value="ECO:0007669"/>
    <property type="project" value="TreeGrafter"/>
</dbReference>
<protein>
    <submittedName>
        <fullName evidence="4">Mdn1 protein</fullName>
    </submittedName>
</protein>
<reference evidence="4" key="1">
    <citation type="submission" date="2021-02" db="EMBL/GenBank/DDBJ databases">
        <authorList>
            <person name="Dougan E. K."/>
            <person name="Rhodes N."/>
            <person name="Thang M."/>
            <person name="Chan C."/>
        </authorList>
    </citation>
    <scope>NUCLEOTIDE SEQUENCE</scope>
</reference>
<keyword evidence="5" id="KW-1185">Reference proteome</keyword>
<proteinExistence type="predicted"/>
<dbReference type="Gene3D" id="3.40.50.300">
    <property type="entry name" value="P-loop containing nucleotide triphosphate hydrolases"/>
    <property type="match status" value="1"/>
</dbReference>
<evidence type="ECO:0000259" key="3">
    <source>
        <dbReference type="Pfam" id="PF07728"/>
    </source>
</evidence>
<dbReference type="InterPro" id="IPR011704">
    <property type="entry name" value="ATPase_dyneun-rel_AAA"/>
</dbReference>
<dbReference type="GO" id="GO:0016887">
    <property type="term" value="F:ATP hydrolysis activity"/>
    <property type="evidence" value="ECO:0007669"/>
    <property type="project" value="InterPro"/>
</dbReference>
<dbReference type="InterPro" id="IPR027417">
    <property type="entry name" value="P-loop_NTPase"/>
</dbReference>
<evidence type="ECO:0000256" key="1">
    <source>
        <dbReference type="ARBA" id="ARBA00022741"/>
    </source>
</evidence>
<accession>A0A812PQW9</accession>
<dbReference type="GO" id="GO:0030687">
    <property type="term" value="C:preribosome, large subunit precursor"/>
    <property type="evidence" value="ECO:0007669"/>
    <property type="project" value="TreeGrafter"/>
</dbReference>
<feature type="domain" description="ATPase dynein-related AAA" evidence="3">
    <location>
        <begin position="35"/>
        <end position="80"/>
    </location>
</feature>
<dbReference type="Pfam" id="PF07728">
    <property type="entry name" value="AAA_5"/>
    <property type="match status" value="1"/>
</dbReference>
<dbReference type="GO" id="GO:0005524">
    <property type="term" value="F:ATP binding"/>
    <property type="evidence" value="ECO:0007669"/>
    <property type="project" value="UniProtKB-KW"/>
</dbReference>
<dbReference type="SUPFAM" id="SSF52540">
    <property type="entry name" value="P-loop containing nucleoside triphosphate hydrolases"/>
    <property type="match status" value="1"/>
</dbReference>
<evidence type="ECO:0000313" key="5">
    <source>
        <dbReference type="Proteomes" id="UP000649617"/>
    </source>
</evidence>
<dbReference type="OrthoDB" id="422220at2759"/>
<name>A0A812PQW9_SYMPI</name>
<dbReference type="PANTHER" id="PTHR48103:SF2">
    <property type="entry name" value="MIDASIN"/>
    <property type="match status" value="1"/>
</dbReference>
<dbReference type="GO" id="GO:0000027">
    <property type="term" value="P:ribosomal large subunit assembly"/>
    <property type="evidence" value="ECO:0007669"/>
    <property type="project" value="TreeGrafter"/>
</dbReference>
<evidence type="ECO:0000313" key="4">
    <source>
        <dbReference type="EMBL" id="CAE7361933.1"/>
    </source>
</evidence>
<dbReference type="EMBL" id="CAJNIZ010014446">
    <property type="protein sequence ID" value="CAE7361933.1"/>
    <property type="molecule type" value="Genomic_DNA"/>
</dbReference>
<gene>
    <name evidence="4" type="primary">mdn1</name>
    <name evidence="4" type="ORF">SPIL2461_LOCUS8665</name>
</gene>
<dbReference type="GO" id="GO:0000055">
    <property type="term" value="P:ribosomal large subunit export from nucleus"/>
    <property type="evidence" value="ECO:0007669"/>
    <property type="project" value="TreeGrafter"/>
</dbReference>
<evidence type="ECO:0000256" key="2">
    <source>
        <dbReference type="ARBA" id="ARBA00022840"/>
    </source>
</evidence>
<sequence length="130" mass="14397">MLFLQASRCAPFAYTSVHARILQALASAVRADEPALLVGDTGTGKTSVVQHIGRLLGQEVLVYNFNEQSESTELIGGFRPVDNVMQLMSELVELFCATLEKSFSRRKNAKLLEKVRGDFLGRRWALALVL</sequence>
<dbReference type="PANTHER" id="PTHR48103">
    <property type="entry name" value="MIDASIN-RELATED"/>
    <property type="match status" value="1"/>
</dbReference>
<comment type="caution">
    <text evidence="4">The sequence shown here is derived from an EMBL/GenBank/DDBJ whole genome shotgun (WGS) entry which is preliminary data.</text>
</comment>
<keyword evidence="1" id="KW-0547">Nucleotide-binding</keyword>
<organism evidence="4 5">
    <name type="scientific">Symbiodinium pilosum</name>
    <name type="common">Dinoflagellate</name>
    <dbReference type="NCBI Taxonomy" id="2952"/>
    <lineage>
        <taxon>Eukaryota</taxon>
        <taxon>Sar</taxon>
        <taxon>Alveolata</taxon>
        <taxon>Dinophyceae</taxon>
        <taxon>Suessiales</taxon>
        <taxon>Symbiodiniaceae</taxon>
        <taxon>Symbiodinium</taxon>
    </lineage>
</organism>
<keyword evidence="2" id="KW-0067">ATP-binding</keyword>
<dbReference type="AlphaFoldDB" id="A0A812PQW9"/>
<dbReference type="Proteomes" id="UP000649617">
    <property type="component" value="Unassembled WGS sequence"/>
</dbReference>